<dbReference type="EMBL" id="LJVE01000142">
    <property type="protein sequence ID" value="KPL12677.1"/>
    <property type="molecule type" value="Genomic_DNA"/>
</dbReference>
<name>A0A0S8JV88_UNCW3</name>
<accession>A0A0S8JV88</accession>
<proteinExistence type="predicted"/>
<protein>
    <submittedName>
        <fullName evidence="1">Uncharacterized protein</fullName>
    </submittedName>
</protein>
<gene>
    <name evidence="1" type="ORF">AMJ74_06400</name>
</gene>
<dbReference type="Proteomes" id="UP000050975">
    <property type="component" value="Unassembled WGS sequence"/>
</dbReference>
<reference evidence="1 2" key="1">
    <citation type="journal article" date="2015" name="Microbiome">
        <title>Genomic resolution of linkages in carbon, nitrogen, and sulfur cycling among widespread estuary sediment bacteria.</title>
        <authorList>
            <person name="Baker B.J."/>
            <person name="Lazar C.S."/>
            <person name="Teske A.P."/>
            <person name="Dick G.J."/>
        </authorList>
    </citation>
    <scope>NUCLEOTIDE SEQUENCE [LARGE SCALE GENOMIC DNA]</scope>
    <source>
        <strain evidence="1">SM1_77</strain>
    </source>
</reference>
<evidence type="ECO:0000313" key="1">
    <source>
        <dbReference type="EMBL" id="KPL12677.1"/>
    </source>
</evidence>
<evidence type="ECO:0000313" key="2">
    <source>
        <dbReference type="Proteomes" id="UP000050975"/>
    </source>
</evidence>
<dbReference type="AlphaFoldDB" id="A0A0S8JV88"/>
<organism evidence="1 2">
    <name type="scientific">candidate division WOR_3 bacterium SM1_77</name>
    <dbReference type="NCBI Taxonomy" id="1703778"/>
    <lineage>
        <taxon>Bacteria</taxon>
        <taxon>Bacteria division WOR-3</taxon>
    </lineage>
</organism>
<sequence length="198" mass="22745">MTAQIDDIFRYNDTDYSVVGISEGELFEPSALDLRPVGTCTACWRGYQAIFAVSDSRLTLDTLHVSLLTEDEEMERQEGPTINGVTPTGPQGEYDWFDNHYVGLGYHLEYTGGLLLADGFIDDLYEHMGFHPAWKYTRVVELVFSNGILQKEFDRSDRMAEVRQKILDSRSDRNSLRMLSNDEIRACVERSFDRTYNM</sequence>
<comment type="caution">
    <text evidence="1">The sequence shown here is derived from an EMBL/GenBank/DDBJ whole genome shotgun (WGS) entry which is preliminary data.</text>
</comment>